<feature type="signal peptide" evidence="2">
    <location>
        <begin position="1"/>
        <end position="19"/>
    </location>
</feature>
<feature type="transmembrane region" description="Helical" evidence="1">
    <location>
        <begin position="63"/>
        <end position="83"/>
    </location>
</feature>
<protein>
    <submittedName>
        <fullName evidence="3">Uncharacterized protein</fullName>
    </submittedName>
</protein>
<dbReference type="OrthoDB" id="4363085at2759"/>
<sequence>MSSIIVILNLIAASASALASGIALFNPSTLSGSLQVEPGEVFYARMYAARSIPLGIVVGVLPFWAHGTAVVTLLCTAAFIQAVDVVLGIQKRDWGMVRGASVGTIIHVLCALGIREP</sequence>
<evidence type="ECO:0000313" key="3">
    <source>
        <dbReference type="EMBL" id="RDW67030.1"/>
    </source>
</evidence>
<organism evidence="3 4">
    <name type="scientific">Coleophoma crateriformis</name>
    <dbReference type="NCBI Taxonomy" id="565419"/>
    <lineage>
        <taxon>Eukaryota</taxon>
        <taxon>Fungi</taxon>
        <taxon>Dikarya</taxon>
        <taxon>Ascomycota</taxon>
        <taxon>Pezizomycotina</taxon>
        <taxon>Leotiomycetes</taxon>
        <taxon>Helotiales</taxon>
        <taxon>Dermateaceae</taxon>
        <taxon>Coleophoma</taxon>
    </lineage>
</organism>
<keyword evidence="2" id="KW-0732">Signal</keyword>
<evidence type="ECO:0000256" key="1">
    <source>
        <dbReference type="SAM" id="Phobius"/>
    </source>
</evidence>
<keyword evidence="1" id="KW-0812">Transmembrane</keyword>
<dbReference type="EMBL" id="PDLN01000014">
    <property type="protein sequence ID" value="RDW67030.1"/>
    <property type="molecule type" value="Genomic_DNA"/>
</dbReference>
<keyword evidence="1" id="KW-1133">Transmembrane helix</keyword>
<evidence type="ECO:0000256" key="2">
    <source>
        <dbReference type="SAM" id="SignalP"/>
    </source>
</evidence>
<reference evidence="3 4" key="1">
    <citation type="journal article" date="2018" name="IMA Fungus">
        <title>IMA Genome-F 9: Draft genome sequence of Annulohypoxylon stygium, Aspergillus mulundensis, Berkeleyomyces basicola (syn. Thielaviopsis basicola), Ceratocystis smalleyi, two Cercospora beticola strains, Coleophoma cylindrospora, Fusarium fracticaudum, Phialophora cf. hyalina, and Morchella septimelata.</title>
        <authorList>
            <person name="Wingfield B.D."/>
            <person name="Bills G.F."/>
            <person name="Dong Y."/>
            <person name="Huang W."/>
            <person name="Nel W.J."/>
            <person name="Swalarsk-Parry B.S."/>
            <person name="Vaghefi N."/>
            <person name="Wilken P.M."/>
            <person name="An Z."/>
            <person name="de Beer Z.W."/>
            <person name="De Vos L."/>
            <person name="Chen L."/>
            <person name="Duong T.A."/>
            <person name="Gao Y."/>
            <person name="Hammerbacher A."/>
            <person name="Kikkert J.R."/>
            <person name="Li Y."/>
            <person name="Li H."/>
            <person name="Li K."/>
            <person name="Li Q."/>
            <person name="Liu X."/>
            <person name="Ma X."/>
            <person name="Naidoo K."/>
            <person name="Pethybridge S.J."/>
            <person name="Sun J."/>
            <person name="Steenkamp E.T."/>
            <person name="van der Nest M.A."/>
            <person name="van Wyk S."/>
            <person name="Wingfield M.J."/>
            <person name="Xiong C."/>
            <person name="Yue Q."/>
            <person name="Zhang X."/>
        </authorList>
    </citation>
    <scope>NUCLEOTIDE SEQUENCE [LARGE SCALE GENOMIC DNA]</scope>
    <source>
        <strain evidence="3 4">BP5796</strain>
    </source>
</reference>
<keyword evidence="1" id="KW-0472">Membrane</keyword>
<proteinExistence type="predicted"/>
<dbReference type="AlphaFoldDB" id="A0A3D8QZD0"/>
<keyword evidence="4" id="KW-1185">Reference proteome</keyword>
<accession>A0A3D8QZD0</accession>
<dbReference type="Proteomes" id="UP000256328">
    <property type="component" value="Unassembled WGS sequence"/>
</dbReference>
<comment type="caution">
    <text evidence="3">The sequence shown here is derived from an EMBL/GenBank/DDBJ whole genome shotgun (WGS) entry which is preliminary data.</text>
</comment>
<name>A0A3D8QZD0_9HELO</name>
<feature type="chain" id="PRO_5017647582" evidence="2">
    <location>
        <begin position="20"/>
        <end position="117"/>
    </location>
</feature>
<evidence type="ECO:0000313" key="4">
    <source>
        <dbReference type="Proteomes" id="UP000256328"/>
    </source>
</evidence>
<gene>
    <name evidence="3" type="ORF">BP5796_09779</name>
</gene>